<dbReference type="GO" id="GO:0016491">
    <property type="term" value="F:oxidoreductase activity"/>
    <property type="evidence" value="ECO:0007669"/>
    <property type="project" value="UniProtKB-KW"/>
</dbReference>
<evidence type="ECO:0000256" key="2">
    <source>
        <dbReference type="ARBA" id="ARBA00023004"/>
    </source>
</evidence>
<keyword evidence="3" id="KW-0560">Oxidoreductase</keyword>
<evidence type="ECO:0000256" key="1">
    <source>
        <dbReference type="ARBA" id="ARBA00022723"/>
    </source>
</evidence>
<protein>
    <recommendedName>
        <fullName evidence="4">Fe2OG dioxygenase domain-containing protein</fullName>
    </recommendedName>
</protein>
<proteinExistence type="inferred from homology"/>
<gene>
    <name evidence="5" type="ORF">RJ640_016592</name>
</gene>
<dbReference type="Pfam" id="PF03171">
    <property type="entry name" value="2OG-FeII_Oxy"/>
    <property type="match status" value="1"/>
</dbReference>
<dbReference type="PROSITE" id="PS51471">
    <property type="entry name" value="FE2OG_OXY"/>
    <property type="match status" value="1"/>
</dbReference>
<dbReference type="InterPro" id="IPR005123">
    <property type="entry name" value="Oxoglu/Fe-dep_dioxygenase_dom"/>
</dbReference>
<evidence type="ECO:0000313" key="5">
    <source>
        <dbReference type="EMBL" id="KAK2991557.1"/>
    </source>
</evidence>
<sequence length="364" mass="40594">MPEVDSLDGASLVELSGPESMAVEACNCGPLTGRVDESAEPESILPLRALRRGHNRSIVSKLRPPLALLRCVWNTAFFAISPSALARLLISSASSPTITRLTAFCIASLFTKTSFSWNHLDHLSEPIATPILTPSVRNFSLKSCSAKSGHVTIGTPAVTPSSIEFHPQSCIFATLWQASFDGREFDLANTDFNVELFISFDCFGEVGCIEGCRNYACLHTKPSKLPGHVYKWDQVPGRQKREKIDVKLIRFRIHGRLIQHNGGWVPINPLPNSLVVNVGDLLEIWSNGKYKSIEHRVVTSEARARISVALFFYPNTEVEIEPLEDILATQECGRMYKKVKYGDYLKQVTQRRLQGKTHILKFKI</sequence>
<accession>A0AA88RSX6</accession>
<evidence type="ECO:0000256" key="3">
    <source>
        <dbReference type="RuleBase" id="RU003682"/>
    </source>
</evidence>
<feature type="domain" description="Fe2OG dioxygenase" evidence="4">
    <location>
        <begin position="92"/>
        <end position="314"/>
    </location>
</feature>
<keyword evidence="6" id="KW-1185">Reference proteome</keyword>
<comment type="caution">
    <text evidence="5">The sequence shown here is derived from an EMBL/GenBank/DDBJ whole genome shotgun (WGS) entry which is preliminary data.</text>
</comment>
<dbReference type="InterPro" id="IPR027443">
    <property type="entry name" value="IPNS-like_sf"/>
</dbReference>
<keyword evidence="2 3" id="KW-0408">Iron</keyword>
<keyword evidence="1 3" id="KW-0479">Metal-binding</keyword>
<evidence type="ECO:0000313" key="6">
    <source>
        <dbReference type="Proteomes" id="UP001187471"/>
    </source>
</evidence>
<dbReference type="EMBL" id="JAVXUO010000518">
    <property type="protein sequence ID" value="KAK2991557.1"/>
    <property type="molecule type" value="Genomic_DNA"/>
</dbReference>
<dbReference type="SUPFAM" id="SSF51197">
    <property type="entry name" value="Clavaminate synthase-like"/>
    <property type="match status" value="1"/>
</dbReference>
<reference evidence="5" key="1">
    <citation type="submission" date="2022-12" db="EMBL/GenBank/DDBJ databases">
        <title>Draft genome assemblies for two species of Escallonia (Escalloniales).</title>
        <authorList>
            <person name="Chanderbali A."/>
            <person name="Dervinis C."/>
            <person name="Anghel I."/>
            <person name="Soltis D."/>
            <person name="Soltis P."/>
            <person name="Zapata F."/>
        </authorList>
    </citation>
    <scope>NUCLEOTIDE SEQUENCE</scope>
    <source>
        <strain evidence="5">UCBG92.1500</strain>
        <tissue evidence="5">Leaf</tissue>
    </source>
</reference>
<dbReference type="PANTHER" id="PTHR47991">
    <property type="entry name" value="OXOGLUTARATE/IRON-DEPENDENT DIOXYGENASE"/>
    <property type="match status" value="1"/>
</dbReference>
<dbReference type="AlphaFoldDB" id="A0AA88RSX6"/>
<organism evidence="5 6">
    <name type="scientific">Escallonia rubra</name>
    <dbReference type="NCBI Taxonomy" id="112253"/>
    <lineage>
        <taxon>Eukaryota</taxon>
        <taxon>Viridiplantae</taxon>
        <taxon>Streptophyta</taxon>
        <taxon>Embryophyta</taxon>
        <taxon>Tracheophyta</taxon>
        <taxon>Spermatophyta</taxon>
        <taxon>Magnoliopsida</taxon>
        <taxon>eudicotyledons</taxon>
        <taxon>Gunneridae</taxon>
        <taxon>Pentapetalae</taxon>
        <taxon>asterids</taxon>
        <taxon>campanulids</taxon>
        <taxon>Escalloniales</taxon>
        <taxon>Escalloniaceae</taxon>
        <taxon>Escallonia</taxon>
    </lineage>
</organism>
<comment type="similarity">
    <text evidence="3">Belongs to the iron/ascorbate-dependent oxidoreductase family.</text>
</comment>
<dbReference type="Proteomes" id="UP001187471">
    <property type="component" value="Unassembled WGS sequence"/>
</dbReference>
<dbReference type="InterPro" id="IPR044861">
    <property type="entry name" value="IPNS-like_FE2OG_OXY"/>
</dbReference>
<name>A0AA88RSX6_9ASTE</name>
<dbReference type="InterPro" id="IPR050295">
    <property type="entry name" value="Plant_2OG-oxidoreductases"/>
</dbReference>
<dbReference type="GO" id="GO:0046872">
    <property type="term" value="F:metal ion binding"/>
    <property type="evidence" value="ECO:0007669"/>
    <property type="project" value="UniProtKB-KW"/>
</dbReference>
<evidence type="ECO:0000259" key="4">
    <source>
        <dbReference type="PROSITE" id="PS51471"/>
    </source>
</evidence>
<dbReference type="Gene3D" id="2.60.120.330">
    <property type="entry name" value="B-lactam Antibiotic, Isopenicillin N Synthase, Chain"/>
    <property type="match status" value="1"/>
</dbReference>